<accession>A0A6J7WTN7</accession>
<dbReference type="InterPro" id="IPR042071">
    <property type="entry name" value="Trans_coact_sf"/>
</dbReference>
<dbReference type="InterPro" id="IPR031836">
    <property type="entry name" value="Trans_coact"/>
</dbReference>
<gene>
    <name evidence="1" type="ORF">UFOVP247_86</name>
</gene>
<organism evidence="1">
    <name type="scientific">uncultured Caudovirales phage</name>
    <dbReference type="NCBI Taxonomy" id="2100421"/>
    <lineage>
        <taxon>Viruses</taxon>
        <taxon>Duplodnaviria</taxon>
        <taxon>Heunggongvirae</taxon>
        <taxon>Uroviricota</taxon>
        <taxon>Caudoviricetes</taxon>
        <taxon>Peduoviridae</taxon>
        <taxon>Maltschvirus</taxon>
        <taxon>Maltschvirus maltsch</taxon>
    </lineage>
</organism>
<name>A0A6J7WTN7_9CAUD</name>
<dbReference type="EMBL" id="LR798288">
    <property type="protein sequence ID" value="CAB5221120.1"/>
    <property type="molecule type" value="Genomic_DNA"/>
</dbReference>
<reference evidence="1" key="1">
    <citation type="submission" date="2020-05" db="EMBL/GenBank/DDBJ databases">
        <authorList>
            <person name="Chiriac C."/>
            <person name="Salcher M."/>
            <person name="Ghai R."/>
            <person name="Kavagutti S V."/>
        </authorList>
    </citation>
    <scope>NUCLEOTIDE SEQUENCE</scope>
</reference>
<dbReference type="Pfam" id="PF16805">
    <property type="entry name" value="Trans_coact"/>
    <property type="match status" value="1"/>
</dbReference>
<evidence type="ECO:0000313" key="1">
    <source>
        <dbReference type="EMBL" id="CAB5221120.1"/>
    </source>
</evidence>
<proteinExistence type="predicted"/>
<sequence length="78" mass="9036">MQVGSVKSSMEFIKEIEKLVKEKNMEYFEAVLLYCERNQIEIETIAAVIKQNSTLKAKIQIEAENINMMKRTSARLPI</sequence>
<dbReference type="Gene3D" id="1.10.10.2850">
    <property type="entry name" value="Phage late-transcription coactivator-like"/>
    <property type="match status" value="1"/>
</dbReference>
<protein>
    <submittedName>
        <fullName evidence="1">Phage late-transcription coactivator</fullName>
    </submittedName>
</protein>